<evidence type="ECO:0000256" key="1">
    <source>
        <dbReference type="ARBA" id="ARBA00004651"/>
    </source>
</evidence>
<comment type="similarity">
    <text evidence="2 8">Belongs to the 4-toluene sulfonate uptake permease (TSUP) (TC 2.A.102) family.</text>
</comment>
<dbReference type="AlphaFoldDB" id="A0A7H1BCD7"/>
<keyword evidence="4 8" id="KW-1003">Cell membrane</keyword>
<evidence type="ECO:0000313" key="10">
    <source>
        <dbReference type="Proteomes" id="UP000516428"/>
    </source>
</evidence>
<feature type="transmembrane region" description="Helical" evidence="8">
    <location>
        <begin position="146"/>
        <end position="175"/>
    </location>
</feature>
<keyword evidence="6 8" id="KW-1133">Transmembrane helix</keyword>
<keyword evidence="10" id="KW-1185">Reference proteome</keyword>
<dbReference type="RefSeq" id="WP_188339075.1">
    <property type="nucleotide sequence ID" value="NZ_CP061281.1"/>
</dbReference>
<evidence type="ECO:0000256" key="3">
    <source>
        <dbReference type="ARBA" id="ARBA00022448"/>
    </source>
</evidence>
<dbReference type="Proteomes" id="UP000516428">
    <property type="component" value="Chromosome"/>
</dbReference>
<keyword evidence="7 8" id="KW-0472">Membrane</keyword>
<dbReference type="PANTHER" id="PTHR30269:SF0">
    <property type="entry name" value="MEMBRANE TRANSPORTER PROTEIN YFCA-RELATED"/>
    <property type="match status" value="1"/>
</dbReference>
<evidence type="ECO:0000256" key="6">
    <source>
        <dbReference type="ARBA" id="ARBA00022989"/>
    </source>
</evidence>
<dbReference type="PANTHER" id="PTHR30269">
    <property type="entry name" value="TRANSMEMBRANE PROTEIN YFCA"/>
    <property type="match status" value="1"/>
</dbReference>
<evidence type="ECO:0000313" key="9">
    <source>
        <dbReference type="EMBL" id="QNS06392.1"/>
    </source>
</evidence>
<keyword evidence="5 8" id="KW-0812">Transmembrane</keyword>
<evidence type="ECO:0000256" key="5">
    <source>
        <dbReference type="ARBA" id="ARBA00022692"/>
    </source>
</evidence>
<reference evidence="9 10" key="1">
    <citation type="submission" date="2020-09" db="EMBL/GenBank/DDBJ databases">
        <title>A novel species.</title>
        <authorList>
            <person name="Gao J."/>
        </authorList>
    </citation>
    <scope>NUCLEOTIDE SEQUENCE [LARGE SCALE GENOMIC DNA]</scope>
    <source>
        <strain evidence="9 10">CRXT-Y-14</strain>
    </source>
</reference>
<evidence type="ECO:0000256" key="8">
    <source>
        <dbReference type="RuleBase" id="RU363041"/>
    </source>
</evidence>
<dbReference type="GO" id="GO:0005886">
    <property type="term" value="C:plasma membrane"/>
    <property type="evidence" value="ECO:0007669"/>
    <property type="project" value="UniProtKB-SubCell"/>
</dbReference>
<organism evidence="9 10">
    <name type="scientific">Streptomyces xanthii</name>
    <dbReference type="NCBI Taxonomy" id="2768069"/>
    <lineage>
        <taxon>Bacteria</taxon>
        <taxon>Bacillati</taxon>
        <taxon>Actinomycetota</taxon>
        <taxon>Actinomycetes</taxon>
        <taxon>Kitasatosporales</taxon>
        <taxon>Streptomycetaceae</taxon>
        <taxon>Streptomyces</taxon>
    </lineage>
</organism>
<gene>
    <name evidence="9" type="ORF">IAG42_24275</name>
</gene>
<sequence>MAVDAVDWCALLAVALAAGWLDAVVGGGGLVQVPALMVLLPTAPMATLLGTNKLVAITGTSSAALTYARRVGLGGTGTVRAALIGVPTSLLGAMTAAYLPEGVFLPAVLVTLLAVGVWGLFGAGAAQGRAPDGPGERPRRPGRRALTAVAVIGYYSGAIGSGTGVLLVALFTATLGTGFLKGSATAKAVSVGTDLGALVLFASLGHVLWATGAAMALANITGGAIGARTAIRGGAGFVRAALLCTVVALVTKLALDHWA</sequence>
<evidence type="ECO:0000256" key="2">
    <source>
        <dbReference type="ARBA" id="ARBA00009142"/>
    </source>
</evidence>
<dbReference type="InterPro" id="IPR052017">
    <property type="entry name" value="TSUP"/>
</dbReference>
<evidence type="ECO:0000256" key="4">
    <source>
        <dbReference type="ARBA" id="ARBA00022475"/>
    </source>
</evidence>
<dbReference type="EMBL" id="CP061281">
    <property type="protein sequence ID" value="QNS06392.1"/>
    <property type="molecule type" value="Genomic_DNA"/>
</dbReference>
<comment type="subcellular location">
    <subcellularLocation>
        <location evidence="1 8">Cell membrane</location>
        <topology evidence="1 8">Multi-pass membrane protein</topology>
    </subcellularLocation>
</comment>
<accession>A0A7H1BCD7</accession>
<feature type="transmembrane region" description="Helical" evidence="8">
    <location>
        <begin position="104"/>
        <end position="126"/>
    </location>
</feature>
<feature type="transmembrane region" description="Helical" evidence="8">
    <location>
        <begin position="79"/>
        <end position="98"/>
    </location>
</feature>
<name>A0A7H1BCD7_9ACTN</name>
<keyword evidence="3" id="KW-0813">Transport</keyword>
<feature type="transmembrane region" description="Helical" evidence="8">
    <location>
        <begin position="195"/>
        <end position="217"/>
    </location>
</feature>
<protein>
    <recommendedName>
        <fullName evidence="8">Probable membrane transporter protein</fullName>
    </recommendedName>
</protein>
<dbReference type="InterPro" id="IPR002781">
    <property type="entry name" value="TM_pro_TauE-like"/>
</dbReference>
<feature type="transmembrane region" description="Helical" evidence="8">
    <location>
        <begin position="237"/>
        <end position="255"/>
    </location>
</feature>
<proteinExistence type="inferred from homology"/>
<dbReference type="Pfam" id="PF01925">
    <property type="entry name" value="TauE"/>
    <property type="match status" value="1"/>
</dbReference>
<dbReference type="KEGG" id="sxn:IAG42_24275"/>
<evidence type="ECO:0000256" key="7">
    <source>
        <dbReference type="ARBA" id="ARBA00023136"/>
    </source>
</evidence>